<sequence>MSLPDTSMALLCLAYLEDLSKRISESPSSPESLSTISSPTDLTSSITSLKSALGLNTASPSSHMLYLAAGLSDSTKVSPDGTVTDATASGGSNAPAYAGGIPLPSLVLSGAKTLDAKVRHEADSDLTNLTLFKNYLTAVSGKGYFDGAGEEGGEEWTTRMEKIKDKFRRKMWDKRQSEGPSTSASSAPSKSSTPDFVPPSTPQPTEPEVLTVEPEDASVTASADAEKAKGNTALTSKDYKSAAQHYTAALKISPRGPQSHIYYSNRAAAYCYLGRYDKAEMDAERCIGLNPTYAKGWGRLGLCRLELEDYDGAKEAYERALEEDKGMKGVKEQIKKIDKIKKAKGKGPSSRGLTQDMGGMSLDDNMGGGSGMSQQDMMAQMMGGSGGGAGGLGGLMNNPGMMKMAQQMMSNPQAIQQAQQMMMQNPQMAEMAKQMMSDPKAMSNIMNMMGGK</sequence>
<dbReference type="PANTHER" id="PTHR45831:SF2">
    <property type="entry name" value="LD24721P"/>
    <property type="match status" value="1"/>
</dbReference>
<dbReference type="Proteomes" id="UP001165065">
    <property type="component" value="Unassembled WGS sequence"/>
</dbReference>
<dbReference type="InterPro" id="IPR047150">
    <property type="entry name" value="SGT"/>
</dbReference>
<feature type="repeat" description="TPR" evidence="3">
    <location>
        <begin position="223"/>
        <end position="256"/>
    </location>
</feature>
<dbReference type="PROSITE" id="PS50005">
    <property type="entry name" value="TPR"/>
    <property type="match status" value="2"/>
</dbReference>
<dbReference type="EMBL" id="BRYA01000254">
    <property type="protein sequence ID" value="GMI45561.1"/>
    <property type="molecule type" value="Genomic_DNA"/>
</dbReference>
<evidence type="ECO:0008006" key="7">
    <source>
        <dbReference type="Google" id="ProtNLM"/>
    </source>
</evidence>
<evidence type="ECO:0000256" key="2">
    <source>
        <dbReference type="ARBA" id="ARBA00022803"/>
    </source>
</evidence>
<dbReference type="GO" id="GO:0006620">
    <property type="term" value="P:post-translational protein targeting to endoplasmic reticulum membrane"/>
    <property type="evidence" value="ECO:0007669"/>
    <property type="project" value="TreeGrafter"/>
</dbReference>
<accession>A0A9W7GIV6</accession>
<comment type="caution">
    <text evidence="5">The sequence shown here is derived from an EMBL/GenBank/DDBJ whole genome shotgun (WGS) entry which is preliminary data.</text>
</comment>
<dbReference type="PANTHER" id="PTHR45831">
    <property type="entry name" value="LD24721P"/>
    <property type="match status" value="1"/>
</dbReference>
<feature type="compositionally biased region" description="Pro residues" evidence="4">
    <location>
        <begin position="196"/>
        <end position="205"/>
    </location>
</feature>
<evidence type="ECO:0000256" key="3">
    <source>
        <dbReference type="PROSITE-ProRule" id="PRU00339"/>
    </source>
</evidence>
<dbReference type="Pfam" id="PF00515">
    <property type="entry name" value="TPR_1"/>
    <property type="match status" value="1"/>
</dbReference>
<feature type="region of interest" description="Disordered" evidence="4">
    <location>
        <begin position="171"/>
        <end position="229"/>
    </location>
</feature>
<evidence type="ECO:0000313" key="5">
    <source>
        <dbReference type="EMBL" id="GMI45561.1"/>
    </source>
</evidence>
<keyword evidence="1" id="KW-0677">Repeat</keyword>
<dbReference type="GO" id="GO:0016020">
    <property type="term" value="C:membrane"/>
    <property type="evidence" value="ECO:0007669"/>
    <property type="project" value="TreeGrafter"/>
</dbReference>
<name>A0A9W7GIV6_9STRA</name>
<evidence type="ECO:0000313" key="6">
    <source>
        <dbReference type="Proteomes" id="UP001165065"/>
    </source>
</evidence>
<dbReference type="InterPro" id="IPR019734">
    <property type="entry name" value="TPR_rpt"/>
</dbReference>
<dbReference type="SUPFAM" id="SSF48452">
    <property type="entry name" value="TPR-like"/>
    <property type="match status" value="1"/>
</dbReference>
<keyword evidence="2 3" id="KW-0802">TPR repeat</keyword>
<dbReference type="OrthoDB" id="2423701at2759"/>
<evidence type="ECO:0000256" key="4">
    <source>
        <dbReference type="SAM" id="MobiDB-lite"/>
    </source>
</evidence>
<keyword evidence="6" id="KW-1185">Reference proteome</keyword>
<organism evidence="5 6">
    <name type="scientific">Triparma columacea</name>
    <dbReference type="NCBI Taxonomy" id="722753"/>
    <lineage>
        <taxon>Eukaryota</taxon>
        <taxon>Sar</taxon>
        <taxon>Stramenopiles</taxon>
        <taxon>Ochrophyta</taxon>
        <taxon>Bolidophyceae</taxon>
        <taxon>Parmales</taxon>
        <taxon>Triparmaceae</taxon>
        <taxon>Triparma</taxon>
    </lineage>
</organism>
<gene>
    <name evidence="5" type="ORF">TrCOL_g7782</name>
</gene>
<dbReference type="InterPro" id="IPR011990">
    <property type="entry name" value="TPR-like_helical_dom_sf"/>
</dbReference>
<reference evidence="6" key="1">
    <citation type="journal article" date="2023" name="Commun. Biol.">
        <title>Genome analysis of Parmales, the sister group of diatoms, reveals the evolutionary specialization of diatoms from phago-mixotrophs to photoautotrophs.</title>
        <authorList>
            <person name="Ban H."/>
            <person name="Sato S."/>
            <person name="Yoshikawa S."/>
            <person name="Yamada K."/>
            <person name="Nakamura Y."/>
            <person name="Ichinomiya M."/>
            <person name="Sato N."/>
            <person name="Blanc-Mathieu R."/>
            <person name="Endo H."/>
            <person name="Kuwata A."/>
            <person name="Ogata H."/>
        </authorList>
    </citation>
    <scope>NUCLEOTIDE SEQUENCE [LARGE SCALE GENOMIC DNA]</scope>
</reference>
<evidence type="ECO:0000256" key="1">
    <source>
        <dbReference type="ARBA" id="ARBA00022737"/>
    </source>
</evidence>
<dbReference type="Gene3D" id="1.25.40.10">
    <property type="entry name" value="Tetratricopeptide repeat domain"/>
    <property type="match status" value="1"/>
</dbReference>
<dbReference type="Pfam" id="PF13181">
    <property type="entry name" value="TPR_8"/>
    <property type="match status" value="1"/>
</dbReference>
<dbReference type="SMART" id="SM00028">
    <property type="entry name" value="TPR"/>
    <property type="match status" value="3"/>
</dbReference>
<feature type="repeat" description="TPR" evidence="3">
    <location>
        <begin position="294"/>
        <end position="327"/>
    </location>
</feature>
<feature type="compositionally biased region" description="Low complexity" evidence="4">
    <location>
        <begin position="180"/>
        <end position="194"/>
    </location>
</feature>
<protein>
    <recommendedName>
        <fullName evidence="7">SGTA homodimerisation domain-containing protein</fullName>
    </recommendedName>
</protein>
<dbReference type="GO" id="GO:0060090">
    <property type="term" value="F:molecular adaptor activity"/>
    <property type="evidence" value="ECO:0007669"/>
    <property type="project" value="TreeGrafter"/>
</dbReference>
<feature type="region of interest" description="Disordered" evidence="4">
    <location>
        <begin position="340"/>
        <end position="360"/>
    </location>
</feature>
<proteinExistence type="predicted"/>
<dbReference type="GO" id="GO:0072380">
    <property type="term" value="C:TRC complex"/>
    <property type="evidence" value="ECO:0007669"/>
    <property type="project" value="TreeGrafter"/>
</dbReference>
<dbReference type="AlphaFoldDB" id="A0A9W7GIV6"/>